<comment type="subcellular location">
    <subcellularLocation>
        <location evidence="1">Cell membrane</location>
        <topology evidence="1">Multi-pass membrane protein</topology>
    </subcellularLocation>
    <subcellularLocation>
        <location evidence="8">Membrane</location>
        <topology evidence="8">Multi-pass membrane protein</topology>
    </subcellularLocation>
</comment>
<dbReference type="SUPFAM" id="SSF103473">
    <property type="entry name" value="MFS general substrate transporter"/>
    <property type="match status" value="1"/>
</dbReference>
<evidence type="ECO:0000256" key="2">
    <source>
        <dbReference type="ARBA" id="ARBA00022448"/>
    </source>
</evidence>
<feature type="transmembrane region" description="Helical" evidence="9">
    <location>
        <begin position="236"/>
        <end position="257"/>
    </location>
</feature>
<evidence type="ECO:0000256" key="6">
    <source>
        <dbReference type="ARBA" id="ARBA00022989"/>
    </source>
</evidence>
<evidence type="ECO:0000256" key="9">
    <source>
        <dbReference type="SAM" id="Phobius"/>
    </source>
</evidence>
<dbReference type="GO" id="GO:1904680">
    <property type="term" value="F:peptide transmembrane transporter activity"/>
    <property type="evidence" value="ECO:0007669"/>
    <property type="project" value="InterPro"/>
</dbReference>
<comment type="similarity">
    <text evidence="8">Belongs to the major facilitator superfamily. Proton-dependent oligopeptide transporter (POT/PTR) (TC 2.A.17) family.</text>
</comment>
<keyword evidence="5" id="KW-0653">Protein transport</keyword>
<keyword evidence="4 8" id="KW-0812">Transmembrane</keyword>
<sequence>MFKNHPKGLLAASLSNMGERFGFYIMMAILSLFLMSKFGLDKSNAGIIYSVFYFSIYALALVGGLIADKTKKYKSTIQVGIVLMAVGYLLIAIPTPTPVPNLGLYLTLTCFGLFVIAFGNGLFKGNLQALVGQMYDNEQYGKMRDSGFSLFYMFINIGAIFAPLIAVGVRNWWLKTNGFIYNSDLPALCHQYIGGTLSGDAAIRYEQLAKEVSLNGGTVDLASFANDYLGVFNTGFHYAFGVAIVAMLISFIVYSINKKRFPDPALKKAAAKVDSVGSDIEEKVMDPAEVKQRLYALFAVFAVVIFFWFSFHQNGLTLTYFANDYTDLSAMKLNIFGLVTLEGAELFQSFNPLFVVLLTPIVLAVFGWLRAKGKEPSAPKKIAIGMGIAALAYIVMTIGSVGLPLNADVKAIGGLAYSARVTPFLLIGTYLILTIAELFISPLGISFVSKVAPPQYQGIMQGCWLGATALGNQLLFIGAILYEHIPIWATWVVFVAACCISMFTMLFMLKWLERITK</sequence>
<dbReference type="EMBL" id="JACIEP010000005">
    <property type="protein sequence ID" value="MBB4035958.1"/>
    <property type="molecule type" value="Genomic_DNA"/>
</dbReference>
<dbReference type="PROSITE" id="PS50850">
    <property type="entry name" value="MFS"/>
    <property type="match status" value="1"/>
</dbReference>
<dbReference type="GO" id="GO:0005886">
    <property type="term" value="C:plasma membrane"/>
    <property type="evidence" value="ECO:0007669"/>
    <property type="project" value="UniProtKB-SubCell"/>
</dbReference>
<evidence type="ECO:0000256" key="7">
    <source>
        <dbReference type="ARBA" id="ARBA00023136"/>
    </source>
</evidence>
<feature type="transmembrane region" description="Helical" evidence="9">
    <location>
        <begin position="459"/>
        <end position="482"/>
    </location>
</feature>
<dbReference type="PANTHER" id="PTHR23517">
    <property type="entry name" value="RESISTANCE PROTEIN MDTM, PUTATIVE-RELATED-RELATED"/>
    <property type="match status" value="1"/>
</dbReference>
<feature type="transmembrane region" description="Helical" evidence="9">
    <location>
        <begin position="79"/>
        <end position="96"/>
    </location>
</feature>
<reference evidence="11 12" key="1">
    <citation type="submission" date="2020-08" db="EMBL/GenBank/DDBJ databases">
        <title>Genomic Encyclopedia of Type Strains, Phase IV (KMG-IV): sequencing the most valuable type-strain genomes for metagenomic binning, comparative biology and taxonomic classification.</title>
        <authorList>
            <person name="Goeker M."/>
        </authorList>
    </citation>
    <scope>NUCLEOTIDE SEQUENCE [LARGE SCALE GENOMIC DNA]</scope>
    <source>
        <strain evidence="11 12">DSM 104969</strain>
    </source>
</reference>
<evidence type="ECO:0000256" key="5">
    <source>
        <dbReference type="ARBA" id="ARBA00022856"/>
    </source>
</evidence>
<evidence type="ECO:0000313" key="11">
    <source>
        <dbReference type="EMBL" id="MBB4035958.1"/>
    </source>
</evidence>
<dbReference type="Proteomes" id="UP000555103">
    <property type="component" value="Unassembled WGS sequence"/>
</dbReference>
<keyword evidence="6 9" id="KW-1133">Transmembrane helix</keyword>
<feature type="transmembrane region" description="Helical" evidence="9">
    <location>
        <begin position="46"/>
        <end position="67"/>
    </location>
</feature>
<organism evidence="11 12">
    <name type="scientific">Dysgonomonas hofstadii</name>
    <dbReference type="NCBI Taxonomy" id="637886"/>
    <lineage>
        <taxon>Bacteria</taxon>
        <taxon>Pseudomonadati</taxon>
        <taxon>Bacteroidota</taxon>
        <taxon>Bacteroidia</taxon>
        <taxon>Bacteroidales</taxon>
        <taxon>Dysgonomonadaceae</taxon>
        <taxon>Dysgonomonas</taxon>
    </lineage>
</organism>
<dbReference type="InterPro" id="IPR000109">
    <property type="entry name" value="POT_fam"/>
</dbReference>
<feature type="transmembrane region" description="Helical" evidence="9">
    <location>
        <begin position="382"/>
        <end position="403"/>
    </location>
</feature>
<feature type="transmembrane region" description="Helical" evidence="9">
    <location>
        <begin position="21"/>
        <end position="40"/>
    </location>
</feature>
<gene>
    <name evidence="11" type="ORF">GGR21_001853</name>
</gene>
<accession>A0A840CPD5</accession>
<dbReference type="InterPro" id="IPR036259">
    <property type="entry name" value="MFS_trans_sf"/>
</dbReference>
<evidence type="ECO:0000313" key="12">
    <source>
        <dbReference type="Proteomes" id="UP000555103"/>
    </source>
</evidence>
<evidence type="ECO:0000256" key="3">
    <source>
        <dbReference type="ARBA" id="ARBA00022475"/>
    </source>
</evidence>
<dbReference type="InterPro" id="IPR050171">
    <property type="entry name" value="MFS_Transporters"/>
</dbReference>
<keyword evidence="3" id="KW-1003">Cell membrane</keyword>
<feature type="transmembrane region" description="Helical" evidence="9">
    <location>
        <begin position="294"/>
        <end position="311"/>
    </location>
</feature>
<dbReference type="Pfam" id="PF00854">
    <property type="entry name" value="PTR2"/>
    <property type="match status" value="2"/>
</dbReference>
<feature type="transmembrane region" description="Helical" evidence="9">
    <location>
        <begin position="488"/>
        <end position="509"/>
    </location>
</feature>
<feature type="domain" description="Major facilitator superfamily (MFS) profile" evidence="10">
    <location>
        <begin position="1"/>
        <end position="258"/>
    </location>
</feature>
<dbReference type="Gene3D" id="1.20.1250.20">
    <property type="entry name" value="MFS general substrate transporter like domains"/>
    <property type="match status" value="2"/>
</dbReference>
<evidence type="ECO:0000259" key="10">
    <source>
        <dbReference type="PROSITE" id="PS50850"/>
    </source>
</evidence>
<evidence type="ECO:0000256" key="8">
    <source>
        <dbReference type="RuleBase" id="RU003755"/>
    </source>
</evidence>
<dbReference type="PROSITE" id="PS01023">
    <property type="entry name" value="PTR2_2"/>
    <property type="match status" value="1"/>
</dbReference>
<evidence type="ECO:0000256" key="4">
    <source>
        <dbReference type="ARBA" id="ARBA00022692"/>
    </source>
</evidence>
<dbReference type="RefSeq" id="WP_183306862.1">
    <property type="nucleotide sequence ID" value="NZ_JACIEP010000005.1"/>
</dbReference>
<comment type="caution">
    <text evidence="11">The sequence shown here is derived from an EMBL/GenBank/DDBJ whole genome shotgun (WGS) entry which is preliminary data.</text>
</comment>
<keyword evidence="12" id="KW-1185">Reference proteome</keyword>
<name>A0A840CPD5_9BACT</name>
<protein>
    <submittedName>
        <fullName evidence="11">POT family proton-dependent oligopeptide transporter</fullName>
    </submittedName>
</protein>
<keyword evidence="5" id="KW-0571">Peptide transport</keyword>
<proteinExistence type="inferred from homology"/>
<feature type="transmembrane region" description="Helical" evidence="9">
    <location>
        <begin position="102"/>
        <end position="123"/>
    </location>
</feature>
<dbReference type="InterPro" id="IPR005279">
    <property type="entry name" value="Dipep/tripep_permease"/>
</dbReference>
<evidence type="ECO:0000256" key="1">
    <source>
        <dbReference type="ARBA" id="ARBA00004651"/>
    </source>
</evidence>
<dbReference type="AlphaFoldDB" id="A0A840CPD5"/>
<dbReference type="InterPro" id="IPR020846">
    <property type="entry name" value="MFS_dom"/>
</dbReference>
<dbReference type="CDD" id="cd17346">
    <property type="entry name" value="MFS_DtpA_like"/>
    <property type="match status" value="1"/>
</dbReference>
<feature type="transmembrane region" description="Helical" evidence="9">
    <location>
        <begin position="350"/>
        <end position="370"/>
    </location>
</feature>
<feature type="transmembrane region" description="Helical" evidence="9">
    <location>
        <begin position="150"/>
        <end position="173"/>
    </location>
</feature>
<dbReference type="PANTHER" id="PTHR23517:SF15">
    <property type="entry name" value="PROTON-DEPENDENT OLIGOPEPTIDE FAMILY TRANSPORT PROTEIN"/>
    <property type="match status" value="1"/>
</dbReference>
<feature type="transmembrane region" description="Helical" evidence="9">
    <location>
        <begin position="423"/>
        <end position="447"/>
    </location>
</feature>
<keyword evidence="7 9" id="KW-0472">Membrane</keyword>
<dbReference type="GO" id="GO:0006857">
    <property type="term" value="P:oligopeptide transport"/>
    <property type="evidence" value="ECO:0007669"/>
    <property type="project" value="InterPro"/>
</dbReference>
<keyword evidence="2 8" id="KW-0813">Transport</keyword>
<dbReference type="InterPro" id="IPR018456">
    <property type="entry name" value="PTR2_symporter_CS"/>
</dbReference>